<protein>
    <submittedName>
        <fullName evidence="3">DctP family TRAP transporter solute-binding subunit</fullName>
    </submittedName>
</protein>
<keyword evidence="1 2" id="KW-0732">Signal</keyword>
<gene>
    <name evidence="3" type="ORF">GB883_07105</name>
</gene>
<dbReference type="GO" id="GO:0030246">
    <property type="term" value="F:carbohydrate binding"/>
    <property type="evidence" value="ECO:0007669"/>
    <property type="project" value="TreeGrafter"/>
</dbReference>
<dbReference type="RefSeq" id="WP_152199803.1">
    <property type="nucleotide sequence ID" value="NZ_VUKF01000002.1"/>
</dbReference>
<dbReference type="SUPFAM" id="SSF53850">
    <property type="entry name" value="Periplasmic binding protein-like II"/>
    <property type="match status" value="1"/>
</dbReference>
<dbReference type="PIRSF" id="PIRSF006470">
    <property type="entry name" value="DctB"/>
    <property type="match status" value="1"/>
</dbReference>
<sequence>MKRSKTLSIAAVVSAAALTLAACGGGGDKADGSDGAAAADGKTLRLAINQTEDYPSTVALTSFGENLSEATDGRWSVDVYPNEQLGAQAEALQLVADGAVDLAVVAGPQLENLNKDFVVFNLPTVFKSVEHETSVINDPEITSELYSSLEDQGISVVGGFTAGMRGVYTKEGPINTPEDLAGMKIRVQETDTNIQMIEAMGGKATPMSFGEVYTALQSGVIDGAENAEPSFVTQKHYEVAKYFSYTDHLINTDYLVINSDLLKSMSEDDQKIFREQWDGFLDEFNGLWEESISTAIDEAKAAGVTFTEPDKEAFAEKLAPLVEKNITNDTQQKLLDATRAAAPAA</sequence>
<proteinExistence type="predicted"/>
<comment type="caution">
    <text evidence="3">The sequence shown here is derived from an EMBL/GenBank/DDBJ whole genome shotgun (WGS) entry which is preliminary data.</text>
</comment>
<dbReference type="OrthoDB" id="9815946at2"/>
<dbReference type="Gene3D" id="3.40.190.170">
    <property type="entry name" value="Bacterial extracellular solute-binding protein, family 7"/>
    <property type="match status" value="1"/>
</dbReference>
<dbReference type="GO" id="GO:0030288">
    <property type="term" value="C:outer membrane-bounded periplasmic space"/>
    <property type="evidence" value="ECO:0007669"/>
    <property type="project" value="InterPro"/>
</dbReference>
<dbReference type="InterPro" id="IPR018389">
    <property type="entry name" value="DctP_fam"/>
</dbReference>
<evidence type="ECO:0000313" key="3">
    <source>
        <dbReference type="EMBL" id="KAE8764809.1"/>
    </source>
</evidence>
<feature type="signal peptide" evidence="2">
    <location>
        <begin position="1"/>
        <end position="21"/>
    </location>
</feature>
<dbReference type="Proteomes" id="UP000451860">
    <property type="component" value="Unassembled WGS sequence"/>
</dbReference>
<dbReference type="InterPro" id="IPR038404">
    <property type="entry name" value="TRAP_DctP_sf"/>
</dbReference>
<reference evidence="3 4" key="1">
    <citation type="submission" date="2019-10" db="EMBL/GenBank/DDBJ databases">
        <title>Georgenia wutianyii sp. nov. and Georgenia yuyongxinii sp. nov. isolated from plateau pika (Ochotona curzoniae) in the Qinghai-Tibet plateau of China.</title>
        <authorList>
            <person name="Tian Z."/>
        </authorList>
    </citation>
    <scope>NUCLEOTIDE SEQUENCE [LARGE SCALE GENOMIC DNA]</scope>
    <source>
        <strain evidence="3 4">DSM 21501</strain>
    </source>
</reference>
<dbReference type="PANTHER" id="PTHR33376:SF2">
    <property type="entry name" value="DICARBOXYLATE-BINDING PERIPLASMIC PROTEIN"/>
    <property type="match status" value="1"/>
</dbReference>
<evidence type="ECO:0000256" key="1">
    <source>
        <dbReference type="ARBA" id="ARBA00022729"/>
    </source>
</evidence>
<keyword evidence="4" id="KW-1185">Reference proteome</keyword>
<evidence type="ECO:0000313" key="4">
    <source>
        <dbReference type="Proteomes" id="UP000451860"/>
    </source>
</evidence>
<dbReference type="PROSITE" id="PS51257">
    <property type="entry name" value="PROKAR_LIPOPROTEIN"/>
    <property type="match status" value="1"/>
</dbReference>
<dbReference type="Pfam" id="PF03480">
    <property type="entry name" value="DctP"/>
    <property type="match status" value="1"/>
</dbReference>
<dbReference type="NCBIfam" id="NF037995">
    <property type="entry name" value="TRAP_S1"/>
    <property type="match status" value="1"/>
</dbReference>
<dbReference type="CDD" id="cd13671">
    <property type="entry name" value="PBP2_TRAP_SBP_like_3"/>
    <property type="match status" value="1"/>
</dbReference>
<feature type="chain" id="PRO_5039672868" evidence="2">
    <location>
        <begin position="22"/>
        <end position="345"/>
    </location>
</feature>
<organism evidence="3 4">
    <name type="scientific">Georgenia thermotolerans</name>
    <dbReference type="NCBI Taxonomy" id="527326"/>
    <lineage>
        <taxon>Bacteria</taxon>
        <taxon>Bacillati</taxon>
        <taxon>Actinomycetota</taxon>
        <taxon>Actinomycetes</taxon>
        <taxon>Micrococcales</taxon>
        <taxon>Bogoriellaceae</taxon>
        <taxon>Georgenia</taxon>
    </lineage>
</organism>
<name>A0A7J5UR39_9MICO</name>
<accession>A0A7J5UR39</accession>
<dbReference type="PANTHER" id="PTHR33376">
    <property type="match status" value="1"/>
</dbReference>
<dbReference type="AlphaFoldDB" id="A0A7J5UR39"/>
<dbReference type="EMBL" id="WHJE01000022">
    <property type="protein sequence ID" value="KAE8764809.1"/>
    <property type="molecule type" value="Genomic_DNA"/>
</dbReference>
<dbReference type="NCBIfam" id="TIGR00787">
    <property type="entry name" value="dctP"/>
    <property type="match status" value="1"/>
</dbReference>
<evidence type="ECO:0000256" key="2">
    <source>
        <dbReference type="SAM" id="SignalP"/>
    </source>
</evidence>
<dbReference type="GO" id="GO:0055085">
    <property type="term" value="P:transmembrane transport"/>
    <property type="evidence" value="ECO:0007669"/>
    <property type="project" value="InterPro"/>
</dbReference>
<dbReference type="InterPro" id="IPR004682">
    <property type="entry name" value="TRAP_DctP"/>
</dbReference>